<organism evidence="2 3">
    <name type="scientific">Pseudomonas abietaniphila</name>
    <dbReference type="NCBI Taxonomy" id="89065"/>
    <lineage>
        <taxon>Bacteria</taxon>
        <taxon>Pseudomonadati</taxon>
        <taxon>Pseudomonadota</taxon>
        <taxon>Gammaproteobacteria</taxon>
        <taxon>Pseudomonadales</taxon>
        <taxon>Pseudomonadaceae</taxon>
        <taxon>Pseudomonas</taxon>
    </lineage>
</organism>
<dbReference type="InterPro" id="IPR008778">
    <property type="entry name" value="Pirin_C_dom"/>
</dbReference>
<feature type="domain" description="Pirin C-terminal" evidence="1">
    <location>
        <begin position="80"/>
        <end position="175"/>
    </location>
</feature>
<protein>
    <recommendedName>
        <fullName evidence="1">Pirin C-terminal domain-containing protein</fullName>
    </recommendedName>
</protein>
<dbReference type="Gene3D" id="2.60.120.10">
    <property type="entry name" value="Jelly Rolls"/>
    <property type="match status" value="2"/>
</dbReference>
<dbReference type="EMBL" id="FNCO01000009">
    <property type="protein sequence ID" value="SDH90695.1"/>
    <property type="molecule type" value="Genomic_DNA"/>
</dbReference>
<dbReference type="InterPro" id="IPR011051">
    <property type="entry name" value="RmlC_Cupin_sf"/>
</dbReference>
<name>A0A1G8G8H6_9PSED</name>
<dbReference type="STRING" id="89065.SAMN05216605_10948"/>
<dbReference type="Pfam" id="PF05726">
    <property type="entry name" value="Pirin_C"/>
    <property type="match status" value="1"/>
</dbReference>
<evidence type="ECO:0000313" key="3">
    <source>
        <dbReference type="Proteomes" id="UP000182894"/>
    </source>
</evidence>
<keyword evidence="3" id="KW-1185">Reference proteome</keyword>
<dbReference type="PANTHER" id="PTHR13903">
    <property type="entry name" value="PIRIN-RELATED"/>
    <property type="match status" value="1"/>
</dbReference>
<evidence type="ECO:0000259" key="1">
    <source>
        <dbReference type="Pfam" id="PF05726"/>
    </source>
</evidence>
<reference evidence="3" key="1">
    <citation type="submission" date="2016-10" db="EMBL/GenBank/DDBJ databases">
        <authorList>
            <person name="Varghese N."/>
            <person name="Submissions S."/>
        </authorList>
    </citation>
    <scope>NUCLEOTIDE SEQUENCE [LARGE SCALE GENOMIC DNA]</scope>
    <source>
        <strain evidence="3">ATCC 700689</strain>
    </source>
</reference>
<accession>A0A1G8G8H6</accession>
<gene>
    <name evidence="2" type="ORF">SAMN05216605_10948</name>
</gene>
<dbReference type="AlphaFoldDB" id="A0A1G8G8H6"/>
<dbReference type="Proteomes" id="UP000182894">
    <property type="component" value="Unassembled WGS sequence"/>
</dbReference>
<evidence type="ECO:0000313" key="2">
    <source>
        <dbReference type="EMBL" id="SDH90695.1"/>
    </source>
</evidence>
<dbReference type="InterPro" id="IPR012093">
    <property type="entry name" value="Pirin"/>
</dbReference>
<dbReference type="InterPro" id="IPR014710">
    <property type="entry name" value="RmlC-like_jellyroll"/>
</dbReference>
<dbReference type="SUPFAM" id="SSF51182">
    <property type="entry name" value="RmlC-like cupins"/>
    <property type="match status" value="1"/>
</dbReference>
<proteinExistence type="predicted"/>
<dbReference type="PANTHER" id="PTHR13903:SF8">
    <property type="entry name" value="PIRIN"/>
    <property type="match status" value="1"/>
</dbReference>
<dbReference type="PIRSF" id="PIRSF006232">
    <property type="entry name" value="Pirin"/>
    <property type="match status" value="1"/>
</dbReference>
<sequence length="198" mass="21781">MTAGRGITHTEESANQARHLHSVQLWIALPKAEQKRAPAFDHYPDLPTWLEGGLRATLLAGSFAGRTAPGRFYSPLVGIDLRCCEAAVALLNLNPEYEYGILPLEGYLSVNGEIFASNELAFLGKGLSEVALQAFDASHSLLLGGVPFSEDIHVWWNFVAHDKAEIDEALQAWNNLDRRRFGDVEGFDGNRLIAPEPL</sequence>